<evidence type="ECO:0000256" key="1">
    <source>
        <dbReference type="SAM" id="Phobius"/>
    </source>
</evidence>
<dbReference type="AlphaFoldDB" id="A0A087DAK8"/>
<feature type="transmembrane region" description="Helical" evidence="1">
    <location>
        <begin position="91"/>
        <end position="121"/>
    </location>
</feature>
<dbReference type="RefSeq" id="WP_033519519.1">
    <property type="nucleotide sequence ID" value="NZ_CAUPKV010000017.1"/>
</dbReference>
<dbReference type="Proteomes" id="UP000029033">
    <property type="component" value="Unassembled WGS sequence"/>
</dbReference>
<dbReference type="OrthoDB" id="3240203at2"/>
<feature type="transmembrane region" description="Helical" evidence="1">
    <location>
        <begin position="141"/>
        <end position="164"/>
    </location>
</feature>
<keyword evidence="1" id="KW-1133">Transmembrane helix</keyword>
<gene>
    <name evidence="2" type="ORF">BSCA_2265</name>
</gene>
<dbReference type="EMBL" id="JGZO01000015">
    <property type="protein sequence ID" value="KFI92558.1"/>
    <property type="molecule type" value="Genomic_DNA"/>
</dbReference>
<organism evidence="2 3">
    <name type="scientific">Bifidobacterium scardovii</name>
    <dbReference type="NCBI Taxonomy" id="158787"/>
    <lineage>
        <taxon>Bacteria</taxon>
        <taxon>Bacillati</taxon>
        <taxon>Actinomycetota</taxon>
        <taxon>Actinomycetes</taxon>
        <taxon>Bifidobacteriales</taxon>
        <taxon>Bifidobacteriaceae</taxon>
        <taxon>Bifidobacterium</taxon>
    </lineage>
</organism>
<sequence>MIKALIYKDATIRILRIACILALCWVAIVYVVARLPISLDFSGTNPLNAESSVALASQALVIIAAVLANIDINSGEPAIAALVAGSRCRTAAALMTAKIVIILVFGLLLTMVGTIGNAIVYERGSTGRLVLQYMALATLNGVAALSLSLLAGNVLLGLSVYFLVPILLKPFIVYLAPATSGLFYSTAIRAMVHGTTPLPNLSVLFGWLFTFLLAGYLSIVMRILDR</sequence>
<feature type="transmembrane region" description="Helical" evidence="1">
    <location>
        <begin position="204"/>
        <end position="224"/>
    </location>
</feature>
<accession>A0A087DAK8</accession>
<keyword evidence="1" id="KW-0472">Membrane</keyword>
<evidence type="ECO:0000313" key="3">
    <source>
        <dbReference type="Proteomes" id="UP000029033"/>
    </source>
</evidence>
<dbReference type="GeneID" id="85165649"/>
<feature type="transmembrane region" description="Helical" evidence="1">
    <location>
        <begin position="53"/>
        <end position="70"/>
    </location>
</feature>
<dbReference type="STRING" id="158787.BSCA_2265"/>
<dbReference type="eggNOG" id="ENOG5032GRT">
    <property type="taxonomic scope" value="Bacteria"/>
</dbReference>
<proteinExistence type="predicted"/>
<feature type="transmembrane region" description="Helical" evidence="1">
    <location>
        <begin position="12"/>
        <end position="33"/>
    </location>
</feature>
<evidence type="ECO:0000313" key="2">
    <source>
        <dbReference type="EMBL" id="KFI92558.1"/>
    </source>
</evidence>
<name>A0A087DAK8_9BIFI</name>
<keyword evidence="1" id="KW-0812">Transmembrane</keyword>
<keyword evidence="3" id="KW-1185">Reference proteome</keyword>
<reference evidence="2 3" key="1">
    <citation type="submission" date="2014-03" db="EMBL/GenBank/DDBJ databases">
        <title>Genomics of Bifidobacteria.</title>
        <authorList>
            <person name="Ventura M."/>
            <person name="Milani C."/>
            <person name="Lugli G.A."/>
        </authorList>
    </citation>
    <scope>NUCLEOTIDE SEQUENCE [LARGE SCALE GENOMIC DNA]</scope>
    <source>
        <strain evidence="2 3">LMG 21589</strain>
    </source>
</reference>
<feature type="transmembrane region" description="Helical" evidence="1">
    <location>
        <begin position="171"/>
        <end position="192"/>
    </location>
</feature>
<comment type="caution">
    <text evidence="2">The sequence shown here is derived from an EMBL/GenBank/DDBJ whole genome shotgun (WGS) entry which is preliminary data.</text>
</comment>
<protein>
    <submittedName>
        <fullName evidence="2">Uncharacterized protein</fullName>
    </submittedName>
</protein>